<dbReference type="Gene3D" id="1.25.40.10">
    <property type="entry name" value="Tetratricopeptide repeat domain"/>
    <property type="match status" value="1"/>
</dbReference>
<dbReference type="EMBL" id="CTRP01000003">
    <property type="protein sequence ID" value="CQR71222.1"/>
    <property type="molecule type" value="Genomic_DNA"/>
</dbReference>
<gene>
    <name evidence="1" type="ORF">SpAn4DRAFT_1624</name>
</gene>
<dbReference type="SUPFAM" id="SSF81901">
    <property type="entry name" value="HCP-like"/>
    <property type="match status" value="1"/>
</dbReference>
<accession>A0A0U1KUW5</accession>
<sequence>MGLEVFDNLLRKIITDELFDFSLLLPYLKMESKKDRIFVNTNLAIAYMQKQDYDQAKVFINRAWLLSGFADELLNLYIKIHFQTNDYNEIREAYKRIGMRKAKENKIQEALFYFQQSHMAMALLTKTDNYEYDFDILDSIERLAKPHQYMKYPWITSSKKEKMRIAYLVYGMLQTNSAIIRVINNIVQYHDQSNFEVVIFSPDTKEQIEASQDGKQHMEIFEKSGVRVVLVERNSATMDEHLRSVAAQIYSFQPDILVFSTLLAELNHYYIASLRPAPIMLGQVSGPLPQFAAPLLDATISWCLGECIETPCDNYVVVAEVEKVLPSQTYHRSQLNLTNDAVVMIMAGRHTKFQDAKIWQAIFEVLRLNDKAYLIVVGIQGNEPKFLQDMITADIQHRLLFFPYRKDYFSIMGVADIFIDTYPSGGGQLLFDAMSLKMPIVSFEHDYSKPFFHAASRSVMGEYAASGNLKPELLPLVAKRDDFAQFKEIVNKLILDETYRKQCGEMTFQCFQAVFNNPQRMTRNCEKVYVDLFNRKIGNFT</sequence>
<dbReference type="Gene3D" id="3.40.50.2000">
    <property type="entry name" value="Glycogen Phosphorylase B"/>
    <property type="match status" value="1"/>
</dbReference>
<dbReference type="AlphaFoldDB" id="A0A0U1KUW5"/>
<evidence type="ECO:0000313" key="2">
    <source>
        <dbReference type="Proteomes" id="UP000049855"/>
    </source>
</evidence>
<dbReference type="InterPro" id="IPR011990">
    <property type="entry name" value="TPR-like_helical_dom_sf"/>
</dbReference>
<dbReference type="Gene3D" id="3.40.50.11380">
    <property type="match status" value="1"/>
</dbReference>
<dbReference type="RefSeq" id="WP_021167772.1">
    <property type="nucleotide sequence ID" value="NZ_CTRP01000003.1"/>
</dbReference>
<dbReference type="Proteomes" id="UP000049855">
    <property type="component" value="Unassembled WGS sequence"/>
</dbReference>
<evidence type="ECO:0000313" key="1">
    <source>
        <dbReference type="EMBL" id="CQR71222.1"/>
    </source>
</evidence>
<dbReference type="GO" id="GO:0016740">
    <property type="term" value="F:transferase activity"/>
    <property type="evidence" value="ECO:0007669"/>
    <property type="project" value="UniProtKB-KW"/>
</dbReference>
<keyword evidence="1" id="KW-0808">Transferase</keyword>
<reference evidence="2" key="1">
    <citation type="submission" date="2015-03" db="EMBL/GenBank/DDBJ databases">
        <authorList>
            <person name="Nijsse Bart"/>
        </authorList>
    </citation>
    <scope>NUCLEOTIDE SEQUENCE [LARGE SCALE GENOMIC DNA]</scope>
</reference>
<name>A0A0U1KUW5_9FIRM</name>
<organism evidence="1 2">
    <name type="scientific">Sporomusa ovata</name>
    <dbReference type="NCBI Taxonomy" id="2378"/>
    <lineage>
        <taxon>Bacteria</taxon>
        <taxon>Bacillati</taxon>
        <taxon>Bacillota</taxon>
        <taxon>Negativicutes</taxon>
        <taxon>Selenomonadales</taxon>
        <taxon>Sporomusaceae</taxon>
        <taxon>Sporomusa</taxon>
    </lineage>
</organism>
<keyword evidence="2" id="KW-1185">Reference proteome</keyword>
<dbReference type="SUPFAM" id="SSF53756">
    <property type="entry name" value="UDP-Glycosyltransferase/glycogen phosphorylase"/>
    <property type="match status" value="1"/>
</dbReference>
<protein>
    <submittedName>
        <fullName evidence="1">COG3914: Predicted O-linked N-acetylglucosamine transferase, SPINDLY family</fullName>
    </submittedName>
</protein>
<proteinExistence type="predicted"/>